<protein>
    <submittedName>
        <fullName evidence="10">Drug resistance transporter, EmrB/QacA subfamily</fullName>
    </submittedName>
</protein>
<evidence type="ECO:0000256" key="4">
    <source>
        <dbReference type="ARBA" id="ARBA00022475"/>
    </source>
</evidence>
<evidence type="ECO:0000256" key="5">
    <source>
        <dbReference type="ARBA" id="ARBA00022692"/>
    </source>
</evidence>
<dbReference type="OrthoDB" id="7375466at2"/>
<dbReference type="FunFam" id="1.20.1720.10:FF:000004">
    <property type="entry name" value="EmrB/QacA family drug resistance transporter"/>
    <property type="match status" value="1"/>
</dbReference>
<comment type="similarity">
    <text evidence="2">Belongs to the major facilitator superfamily. TCR/Tet family.</text>
</comment>
<feature type="transmembrane region" description="Helical" evidence="8">
    <location>
        <begin position="145"/>
        <end position="163"/>
    </location>
</feature>
<keyword evidence="11" id="KW-1185">Reference proteome</keyword>
<feature type="transmembrane region" description="Helical" evidence="8">
    <location>
        <begin position="413"/>
        <end position="432"/>
    </location>
</feature>
<dbReference type="Proteomes" id="UP000183315">
    <property type="component" value="Unassembled WGS sequence"/>
</dbReference>
<dbReference type="EMBL" id="FNZI01000004">
    <property type="protein sequence ID" value="SEJ49437.1"/>
    <property type="molecule type" value="Genomic_DNA"/>
</dbReference>
<evidence type="ECO:0000256" key="8">
    <source>
        <dbReference type="SAM" id="Phobius"/>
    </source>
</evidence>
<feature type="transmembrane region" description="Helical" evidence="8">
    <location>
        <begin position="207"/>
        <end position="229"/>
    </location>
</feature>
<reference evidence="11" key="1">
    <citation type="submission" date="2016-10" db="EMBL/GenBank/DDBJ databases">
        <authorList>
            <person name="Varghese N."/>
        </authorList>
    </citation>
    <scope>NUCLEOTIDE SEQUENCE [LARGE SCALE GENOMIC DNA]</scope>
    <source>
        <strain evidence="11">DSM 24868</strain>
    </source>
</reference>
<feature type="transmembrane region" description="Helical" evidence="8">
    <location>
        <begin position="87"/>
        <end position="106"/>
    </location>
</feature>
<feature type="transmembrane region" description="Helical" evidence="8">
    <location>
        <begin position="476"/>
        <end position="498"/>
    </location>
</feature>
<feature type="domain" description="Major facilitator superfamily (MFS) profile" evidence="9">
    <location>
        <begin position="22"/>
        <end position="503"/>
    </location>
</feature>
<feature type="transmembrane region" description="Helical" evidence="8">
    <location>
        <begin position="278"/>
        <end position="297"/>
    </location>
</feature>
<keyword evidence="7 8" id="KW-0472">Membrane</keyword>
<dbReference type="Gene3D" id="1.20.1250.20">
    <property type="entry name" value="MFS general substrate transporter like domains"/>
    <property type="match status" value="1"/>
</dbReference>
<evidence type="ECO:0000256" key="6">
    <source>
        <dbReference type="ARBA" id="ARBA00022989"/>
    </source>
</evidence>
<dbReference type="GO" id="GO:0022857">
    <property type="term" value="F:transmembrane transporter activity"/>
    <property type="evidence" value="ECO:0007669"/>
    <property type="project" value="InterPro"/>
</dbReference>
<dbReference type="PANTHER" id="PTHR23501:SF197">
    <property type="entry name" value="COMD"/>
    <property type="match status" value="1"/>
</dbReference>
<feature type="transmembrane region" description="Helical" evidence="8">
    <location>
        <begin position="112"/>
        <end position="133"/>
    </location>
</feature>
<name>A0A1H6ZDB2_9MICO</name>
<feature type="transmembrane region" description="Helical" evidence="8">
    <location>
        <begin position="175"/>
        <end position="195"/>
    </location>
</feature>
<evidence type="ECO:0000256" key="1">
    <source>
        <dbReference type="ARBA" id="ARBA00004651"/>
    </source>
</evidence>
<dbReference type="PRINTS" id="PR01036">
    <property type="entry name" value="TCRTETB"/>
</dbReference>
<evidence type="ECO:0000256" key="7">
    <source>
        <dbReference type="ARBA" id="ARBA00023136"/>
    </source>
</evidence>
<evidence type="ECO:0000259" key="9">
    <source>
        <dbReference type="PROSITE" id="PS50850"/>
    </source>
</evidence>
<organism evidence="10 11">
    <name type="scientific">Demequina mangrovi</name>
    <dbReference type="NCBI Taxonomy" id="1043493"/>
    <lineage>
        <taxon>Bacteria</taxon>
        <taxon>Bacillati</taxon>
        <taxon>Actinomycetota</taxon>
        <taxon>Actinomycetes</taxon>
        <taxon>Micrococcales</taxon>
        <taxon>Demequinaceae</taxon>
        <taxon>Demequina</taxon>
    </lineage>
</organism>
<dbReference type="AlphaFoldDB" id="A0A1H6ZDB2"/>
<dbReference type="eggNOG" id="COG2814">
    <property type="taxonomic scope" value="Bacteria"/>
</dbReference>
<feature type="transmembrane region" description="Helical" evidence="8">
    <location>
        <begin position="235"/>
        <end position="257"/>
    </location>
</feature>
<gene>
    <name evidence="10" type="ORF">SAMN05421637_2007</name>
</gene>
<feature type="transmembrane region" description="Helical" evidence="8">
    <location>
        <begin position="342"/>
        <end position="359"/>
    </location>
</feature>
<evidence type="ECO:0000313" key="11">
    <source>
        <dbReference type="Proteomes" id="UP000183315"/>
    </source>
</evidence>
<accession>A0A1H6ZDB2</accession>
<dbReference type="Gene3D" id="1.20.1720.10">
    <property type="entry name" value="Multidrug resistance protein D"/>
    <property type="match status" value="1"/>
</dbReference>
<dbReference type="Pfam" id="PF07690">
    <property type="entry name" value="MFS_1"/>
    <property type="match status" value="1"/>
</dbReference>
<feature type="transmembrane region" description="Helical" evidence="8">
    <location>
        <begin position="317"/>
        <end position="335"/>
    </location>
</feature>
<feature type="transmembrane region" description="Helical" evidence="8">
    <location>
        <begin position="20"/>
        <end position="44"/>
    </location>
</feature>
<dbReference type="SUPFAM" id="SSF103473">
    <property type="entry name" value="MFS general substrate transporter"/>
    <property type="match status" value="1"/>
</dbReference>
<comment type="subcellular location">
    <subcellularLocation>
        <location evidence="1">Cell membrane</location>
        <topology evidence="1">Multi-pass membrane protein</topology>
    </subcellularLocation>
</comment>
<keyword evidence="4" id="KW-1003">Cell membrane</keyword>
<dbReference type="PROSITE" id="PS50850">
    <property type="entry name" value="MFS"/>
    <property type="match status" value="1"/>
</dbReference>
<proteinExistence type="inferred from homology"/>
<dbReference type="InterPro" id="IPR011701">
    <property type="entry name" value="MFS"/>
</dbReference>
<feature type="transmembrane region" description="Helical" evidence="8">
    <location>
        <begin position="371"/>
        <end position="392"/>
    </location>
</feature>
<dbReference type="PANTHER" id="PTHR23501">
    <property type="entry name" value="MAJOR FACILITATOR SUPERFAMILY"/>
    <property type="match status" value="1"/>
</dbReference>
<dbReference type="InterPro" id="IPR004638">
    <property type="entry name" value="EmrB-like"/>
</dbReference>
<dbReference type="GO" id="GO:0005886">
    <property type="term" value="C:plasma membrane"/>
    <property type="evidence" value="ECO:0007669"/>
    <property type="project" value="UniProtKB-SubCell"/>
</dbReference>
<evidence type="ECO:0000256" key="2">
    <source>
        <dbReference type="ARBA" id="ARBA00007520"/>
    </source>
</evidence>
<evidence type="ECO:0000256" key="3">
    <source>
        <dbReference type="ARBA" id="ARBA00022448"/>
    </source>
</evidence>
<dbReference type="NCBIfam" id="TIGR00711">
    <property type="entry name" value="efflux_EmrB"/>
    <property type="match status" value="1"/>
</dbReference>
<keyword evidence="3" id="KW-0813">Transport</keyword>
<dbReference type="CDD" id="cd17502">
    <property type="entry name" value="MFS_Azr1_MDR_like"/>
    <property type="match status" value="1"/>
</dbReference>
<dbReference type="RefSeq" id="WP_042215383.1">
    <property type="nucleotide sequence ID" value="NZ_BBLU01000010.1"/>
</dbReference>
<keyword evidence="5 8" id="KW-0812">Transmembrane</keyword>
<feature type="transmembrane region" description="Helical" evidence="8">
    <location>
        <begin position="56"/>
        <end position="75"/>
    </location>
</feature>
<dbReference type="STRING" id="1043493.SAMN05421637_2007"/>
<keyword evidence="6 8" id="KW-1133">Transmembrane helix</keyword>
<evidence type="ECO:0000313" key="10">
    <source>
        <dbReference type="EMBL" id="SEJ49437.1"/>
    </source>
</evidence>
<dbReference type="InterPro" id="IPR036259">
    <property type="entry name" value="MFS_trans_sf"/>
</dbReference>
<dbReference type="InterPro" id="IPR020846">
    <property type="entry name" value="MFS_dom"/>
</dbReference>
<sequence>MTTTLDAGTEAPASSRSGVIPVFIGLMTAMLLASLSQTIFATALPTIVGELDGVDHMLWVTTAYILASTIMIPVYGKLGDLIGRKGLFISAIAIFIAGSIVGGLAGTMPMLIAARAIQGLGGGGLMILAQAIIADIVPARERGKYMGIMGAAFAVSSVAGPLLGGWFTEGIGWRWGLWINIPLGALAIVMAAAFLHPAPQERAKPRLDIAGMALLAIASTAIVLVTSFGGRTYDWGSVQIIGLVVIAVAAAVAFVLVERRAAEPVMPLHLFGSRTFNLTTVAGMLTGVGLFGVIGYMPTYLQMVASVDATEAGLLTAPMMLTMLVTSTVTGFIVSRTGRYKWYPVIGSVIIAGALYLLSSLEFDTALWVTVSYLALLGLGLGLSMQTIVLMVQNAFPLRIVGTATAANNYFRQVGASLGTAVVGSMFTTRLLDLLEERLPAGALASGGGTNALTPASVAELPDQVHDVIVGAYNDALTPAFLVMMPLAIVGAVLLLFVKEIPLRTTLAKDAVAESAEIDGETAVYLEPHADDAAEAQAPTGAPVRG</sequence>